<sequence length="798" mass="89670">MIHVIIEDEVFGTSKMVTRTSLCITLAIYAVAFFTQPYYPVSEFFFSPLQSILSPSQTTPPPPLDHNSPTNINHLVFGLVGSLKAWGHRKAYIESWWRPNVTRGYLYLDTAPTEELLPWSAASPPLRVSDDISKLVQESGHVAPIMVRMVHAILEVYREGDQGVRWYVMGDDDSIFFVDNWVDVLAKYDHTKYIYIGGHSETLLSNFHFSFDQGFGGAGFALSYPLASAMVKDLEGCLKRYPHLNSADLITQYCVDELGVSLSVERGIHQIDLRGDISGFLSSHPQSPLMSLHHLDMVDPIFPSMDRFQSVNHLMKSAKVDQSRLLQQTICYHKPTNWSFSVSWGYSAHIYEKILPRSILKRPRETFKAWLKGKAPLYMFNTRSPIFGDPCDDPHVFFLETVESSRGNLIVSTYARSSPRGLPTCFFSELSPSNSQCDIACLDASVAMETEKKPELAALLKVLPPVEFCCVYGSALHPNNCDKSSMVDYILGVADPLQWHTEASNLKINRDHYASWMVHLGGAKLMTDIADQIGVGVHFNPFVSWKDKMFKYGVVRIDDLIRDIFNWERFYLSGRLQKPVCVLVDNLDIGNINSVNLRAATSAALLLSPSKFSEEDLYARICSLSYMGDLRMLFAEDKNKVNKIVQGQFALFQSMYKPILEEFAAKNLLRFTSSAGNQANVSQDCGLSAVSSLVSRLPPAIRSEMALKLGNKTPLSNSGMIFELWRFDPAIVDKIGQVTRELVIGSREKAAECMRKIVRHRVMVSSARQAVSGFLTVGAVHGVRYLANKMHKAWKSWT</sequence>
<name>A0AAV6HUJ2_9ERIC</name>
<keyword evidence="1" id="KW-0812">Transmembrane</keyword>
<dbReference type="Gene3D" id="3.90.550.50">
    <property type="match status" value="1"/>
</dbReference>
<dbReference type="InterPro" id="IPR015222">
    <property type="entry name" value="Tam41"/>
</dbReference>
<protein>
    <recommendedName>
        <fullName evidence="4">Phosphatidate cytidylyltransferase, mitochondrial</fullName>
    </recommendedName>
</protein>
<keyword evidence="3" id="KW-1185">Reference proteome</keyword>
<evidence type="ECO:0000256" key="1">
    <source>
        <dbReference type="SAM" id="Phobius"/>
    </source>
</evidence>
<dbReference type="GO" id="GO:0004605">
    <property type="term" value="F:phosphatidate cytidylyltransferase activity"/>
    <property type="evidence" value="ECO:0007669"/>
    <property type="project" value="InterPro"/>
</dbReference>
<dbReference type="Pfam" id="PF04646">
    <property type="entry name" value="DUF604"/>
    <property type="match status" value="1"/>
</dbReference>
<evidence type="ECO:0008006" key="4">
    <source>
        <dbReference type="Google" id="ProtNLM"/>
    </source>
</evidence>
<dbReference type="InterPro" id="IPR006740">
    <property type="entry name" value="DUF604"/>
</dbReference>
<feature type="transmembrane region" description="Helical" evidence="1">
    <location>
        <begin position="21"/>
        <end position="39"/>
    </location>
</feature>
<evidence type="ECO:0000313" key="3">
    <source>
        <dbReference type="Proteomes" id="UP000823749"/>
    </source>
</evidence>
<dbReference type="AlphaFoldDB" id="A0AAV6HUJ2"/>
<comment type="caution">
    <text evidence="2">The sequence shown here is derived from an EMBL/GenBank/DDBJ whole genome shotgun (WGS) entry which is preliminary data.</text>
</comment>
<keyword evidence="1" id="KW-1133">Transmembrane helix</keyword>
<dbReference type="PANTHER" id="PTHR10811">
    <property type="entry name" value="FRINGE-RELATED"/>
    <property type="match status" value="1"/>
</dbReference>
<dbReference type="EMBL" id="JACTNZ010000013">
    <property type="protein sequence ID" value="KAG5517518.1"/>
    <property type="molecule type" value="Genomic_DNA"/>
</dbReference>
<keyword evidence="1" id="KW-0472">Membrane</keyword>
<proteinExistence type="predicted"/>
<gene>
    <name evidence="2" type="ORF">RHGRI_038051</name>
</gene>
<accession>A0AAV6HUJ2</accession>
<organism evidence="2 3">
    <name type="scientific">Rhododendron griersonianum</name>
    <dbReference type="NCBI Taxonomy" id="479676"/>
    <lineage>
        <taxon>Eukaryota</taxon>
        <taxon>Viridiplantae</taxon>
        <taxon>Streptophyta</taxon>
        <taxon>Embryophyta</taxon>
        <taxon>Tracheophyta</taxon>
        <taxon>Spermatophyta</taxon>
        <taxon>Magnoliopsida</taxon>
        <taxon>eudicotyledons</taxon>
        <taxon>Gunneridae</taxon>
        <taxon>Pentapetalae</taxon>
        <taxon>asterids</taxon>
        <taxon>Ericales</taxon>
        <taxon>Ericaceae</taxon>
        <taxon>Ericoideae</taxon>
        <taxon>Rhodoreae</taxon>
        <taxon>Rhododendron</taxon>
    </lineage>
</organism>
<dbReference type="Pfam" id="PF09139">
    <property type="entry name" value="Tam41_Mmp37"/>
    <property type="match status" value="1"/>
</dbReference>
<evidence type="ECO:0000313" key="2">
    <source>
        <dbReference type="EMBL" id="KAG5517518.1"/>
    </source>
</evidence>
<dbReference type="Proteomes" id="UP000823749">
    <property type="component" value="Chromosome 13"/>
</dbReference>
<dbReference type="GO" id="GO:0032049">
    <property type="term" value="P:cardiolipin biosynthetic process"/>
    <property type="evidence" value="ECO:0007669"/>
    <property type="project" value="InterPro"/>
</dbReference>
<reference evidence="2 3" key="1">
    <citation type="submission" date="2020-08" db="EMBL/GenBank/DDBJ databases">
        <title>Plant Genome Project.</title>
        <authorList>
            <person name="Zhang R.-G."/>
        </authorList>
    </citation>
    <scope>NUCLEOTIDE SEQUENCE [LARGE SCALE GENOMIC DNA]</scope>
    <source>
        <strain evidence="2">WSP0</strain>
        <tissue evidence="2">Leaf</tissue>
    </source>
</reference>
<dbReference type="FunFam" id="3.90.550.50:FF:000061">
    <property type="entry name" value="AT4g00300 protein"/>
    <property type="match status" value="1"/>
</dbReference>